<dbReference type="GO" id="GO:0008610">
    <property type="term" value="P:lipid biosynthetic process"/>
    <property type="evidence" value="ECO:0007669"/>
    <property type="project" value="TreeGrafter"/>
</dbReference>
<keyword evidence="5" id="KW-1185">Reference proteome</keyword>
<dbReference type="EMBL" id="VDGT01000002">
    <property type="protein sequence ID" value="TNM33704.1"/>
    <property type="molecule type" value="Genomic_DNA"/>
</dbReference>
<dbReference type="GO" id="GO:0016787">
    <property type="term" value="F:hydrolase activity"/>
    <property type="evidence" value="ECO:0007669"/>
    <property type="project" value="UniProtKB-KW"/>
</dbReference>
<protein>
    <submittedName>
        <fullName evidence="4">Thioesterase</fullName>
    </submittedName>
</protein>
<comment type="similarity">
    <text evidence="1">Belongs to the thioesterase family.</text>
</comment>
<reference evidence="4 5" key="1">
    <citation type="submission" date="2019-06" db="EMBL/GenBank/DDBJ databases">
        <title>Draft genome of Streptomyces sedi sp. JCM16909.</title>
        <authorList>
            <person name="Klykleung N."/>
            <person name="Tanasupawat S."/>
            <person name="Kudo T."/>
            <person name="Yuki M."/>
            <person name="Ohkuma M."/>
        </authorList>
    </citation>
    <scope>NUCLEOTIDE SEQUENCE [LARGE SCALE GENOMIC DNA]</scope>
    <source>
        <strain evidence="4 5">JCM 16909</strain>
    </source>
</reference>
<evidence type="ECO:0000256" key="2">
    <source>
        <dbReference type="ARBA" id="ARBA00022801"/>
    </source>
</evidence>
<dbReference type="Proteomes" id="UP000311713">
    <property type="component" value="Unassembled WGS sequence"/>
</dbReference>
<dbReference type="InterPro" id="IPR001031">
    <property type="entry name" value="Thioesterase"/>
</dbReference>
<dbReference type="InterPro" id="IPR029058">
    <property type="entry name" value="AB_hydrolase_fold"/>
</dbReference>
<dbReference type="OrthoDB" id="8480037at2"/>
<keyword evidence="2" id="KW-0378">Hydrolase</keyword>
<name>A0A5C4VCL4_9ACTN</name>
<proteinExistence type="inferred from homology"/>
<evidence type="ECO:0000313" key="5">
    <source>
        <dbReference type="Proteomes" id="UP000311713"/>
    </source>
</evidence>
<dbReference type="Pfam" id="PF00975">
    <property type="entry name" value="Thioesterase"/>
    <property type="match status" value="1"/>
</dbReference>
<dbReference type="InterPro" id="IPR012223">
    <property type="entry name" value="TEII"/>
</dbReference>
<dbReference type="SUPFAM" id="SSF53474">
    <property type="entry name" value="alpha/beta-Hydrolases"/>
    <property type="match status" value="1"/>
</dbReference>
<accession>A0A5C4VCL4</accession>
<evidence type="ECO:0000256" key="1">
    <source>
        <dbReference type="ARBA" id="ARBA00007169"/>
    </source>
</evidence>
<evidence type="ECO:0000313" key="4">
    <source>
        <dbReference type="EMBL" id="TNM33704.1"/>
    </source>
</evidence>
<dbReference type="RefSeq" id="WP_139640955.1">
    <property type="nucleotide sequence ID" value="NZ_BAAAZS010000073.1"/>
</dbReference>
<sequence length="257" mass="28090">MTTVSEDSALWLRRYHPTPDAPVRLVCFPHAGGSASFYHPVSAALTGDCDVAALQYPGRQDRRNEPNLTDLGALADRITPRLAPLFDRPVVFFGHSMGAILAFEVARRLAESAGHTPATLFASGRRAPSTHRAENVHRRDDDGIVAEMKKMSGTDAKLLGDEELLRMVLPALRADYTAIETYTPVRTTVDCPITALVGDADPKTTTEEADAWRAHTTGTFRLRIFQGGHFYLSPRGAEVIAEVREALRAAAREPSRG</sequence>
<dbReference type="AlphaFoldDB" id="A0A5C4VCL4"/>
<dbReference type="SMART" id="SM00824">
    <property type="entry name" value="PKS_TE"/>
    <property type="match status" value="1"/>
</dbReference>
<dbReference type="PANTHER" id="PTHR11487:SF0">
    <property type="entry name" value="S-ACYL FATTY ACID SYNTHASE THIOESTERASE, MEDIUM CHAIN"/>
    <property type="match status" value="1"/>
</dbReference>
<dbReference type="Gene3D" id="3.40.50.1820">
    <property type="entry name" value="alpha/beta hydrolase"/>
    <property type="match status" value="1"/>
</dbReference>
<evidence type="ECO:0000259" key="3">
    <source>
        <dbReference type="SMART" id="SM00824"/>
    </source>
</evidence>
<dbReference type="InterPro" id="IPR020802">
    <property type="entry name" value="TesA-like"/>
</dbReference>
<dbReference type="PANTHER" id="PTHR11487">
    <property type="entry name" value="THIOESTERASE"/>
    <property type="match status" value="1"/>
</dbReference>
<organism evidence="4 5">
    <name type="scientific">Streptomyces sedi</name>
    <dbReference type="NCBI Taxonomy" id="555059"/>
    <lineage>
        <taxon>Bacteria</taxon>
        <taxon>Bacillati</taxon>
        <taxon>Actinomycetota</taxon>
        <taxon>Actinomycetes</taxon>
        <taxon>Kitasatosporales</taxon>
        <taxon>Streptomycetaceae</taxon>
        <taxon>Streptomyces</taxon>
    </lineage>
</organism>
<gene>
    <name evidence="4" type="ORF">FH715_04740</name>
</gene>
<feature type="domain" description="Thioesterase TesA-like" evidence="3">
    <location>
        <begin position="26"/>
        <end position="247"/>
    </location>
</feature>
<comment type="caution">
    <text evidence="4">The sequence shown here is derived from an EMBL/GenBank/DDBJ whole genome shotgun (WGS) entry which is preliminary data.</text>
</comment>